<feature type="transmembrane region" description="Helical" evidence="1">
    <location>
        <begin position="127"/>
        <end position="146"/>
    </location>
</feature>
<comment type="caution">
    <text evidence="2">The sequence shown here is derived from an EMBL/GenBank/DDBJ whole genome shotgun (WGS) entry which is preliminary data.</text>
</comment>
<gene>
    <name evidence="2" type="ORF">GPL20_05665</name>
</gene>
<evidence type="ECO:0000256" key="1">
    <source>
        <dbReference type="SAM" id="Phobius"/>
    </source>
</evidence>
<dbReference type="EMBL" id="WQNE01000003">
    <property type="protein sequence ID" value="MVT72597.1"/>
    <property type="molecule type" value="Genomic_DNA"/>
</dbReference>
<feature type="transmembrane region" description="Helical" evidence="1">
    <location>
        <begin position="38"/>
        <end position="57"/>
    </location>
</feature>
<dbReference type="InterPro" id="IPR018750">
    <property type="entry name" value="DUF2306_membrane"/>
</dbReference>
<dbReference type="AlphaFoldDB" id="A0A844T190"/>
<reference evidence="2 3" key="1">
    <citation type="submission" date="2019-12" db="EMBL/GenBank/DDBJ databases">
        <title>Draft genome sequences Bradyrhizobium cajani AMBPC1010, Bradyrhizobium pachyrhizi AMBPC1040 and Bradyrhizobium yuanmingense ALSPC3051, three plant growth promoting strains isolated from nodules of Cajanus cajan L. in Dominican Republic.</title>
        <authorList>
            <person name="Flores-Felix J.D."/>
            <person name="Araujo J."/>
            <person name="Diaz-Alcantara C."/>
            <person name="Gonzalez-Andres F."/>
            <person name="Velazquez E."/>
        </authorList>
    </citation>
    <scope>NUCLEOTIDE SEQUENCE [LARGE SCALE GENOMIC DNA]</scope>
    <source>
        <strain evidence="2 3">1010</strain>
    </source>
</reference>
<dbReference type="Proteomes" id="UP000449969">
    <property type="component" value="Unassembled WGS sequence"/>
</dbReference>
<feature type="transmembrane region" description="Helical" evidence="1">
    <location>
        <begin position="95"/>
        <end position="115"/>
    </location>
</feature>
<dbReference type="Pfam" id="PF10067">
    <property type="entry name" value="DUF2306"/>
    <property type="match status" value="1"/>
</dbReference>
<proteinExistence type="predicted"/>
<dbReference type="RefSeq" id="WP_157328521.1">
    <property type="nucleotide sequence ID" value="NZ_JANADL010000070.1"/>
</dbReference>
<evidence type="ECO:0000313" key="2">
    <source>
        <dbReference type="EMBL" id="MVT72597.1"/>
    </source>
</evidence>
<keyword evidence="1" id="KW-0812">Transmembrane</keyword>
<protein>
    <submittedName>
        <fullName evidence="2">DUF2306 domain-containing protein</fullName>
    </submittedName>
</protein>
<feature type="transmembrane region" description="Helical" evidence="1">
    <location>
        <begin position="63"/>
        <end position="83"/>
    </location>
</feature>
<feature type="transmembrane region" description="Helical" evidence="1">
    <location>
        <begin position="6"/>
        <end position="26"/>
    </location>
</feature>
<accession>A0A844T190</accession>
<keyword evidence="1" id="KW-1133">Transmembrane helix</keyword>
<organism evidence="2 3">
    <name type="scientific">Bradyrhizobium cajani</name>
    <dbReference type="NCBI Taxonomy" id="1928661"/>
    <lineage>
        <taxon>Bacteria</taxon>
        <taxon>Pseudomonadati</taxon>
        <taxon>Pseudomonadota</taxon>
        <taxon>Alphaproteobacteria</taxon>
        <taxon>Hyphomicrobiales</taxon>
        <taxon>Nitrobacteraceae</taxon>
        <taxon>Bradyrhizobium</taxon>
    </lineage>
</organism>
<dbReference type="OrthoDB" id="8228078at2"/>
<keyword evidence="3" id="KW-1185">Reference proteome</keyword>
<sequence length="164" mass="18228">MTNLAGTVHGTLAALSILLGLLQFVWPKRGSGHRARGYAYVYGMILADAAALTIYRFTGHFNILHVGAMLNFVWIVLAMIPVLRSPRRPGWHIRHYYFIGWSYISLMSAGLTQLATRVVPVHSKQDVWMVIAAASLVTVTAGYVLIQRYRPDRTVPIVHEGAPS</sequence>
<keyword evidence="1" id="KW-0472">Membrane</keyword>
<name>A0A844T190_9BRAD</name>
<evidence type="ECO:0000313" key="3">
    <source>
        <dbReference type="Proteomes" id="UP000449969"/>
    </source>
</evidence>